<sequence length="438" mass="48186">MSIRALILSGVLAATTALPAFAQTEIQWWHSMGGANGEKLNEIADKFNQSQSDYKIVPVNKGKYAESMTAAIAAFRAGQQPDILQVFEVGTGTFMAAKNAIYPVQELMKDEGETFDASAYLPAVTGYYQTGEGELLSFPFNSSTPILYFNKDAFEKAGLSTDAAPKTWDEVAEDAKKIIDSGAAKCGFTTTWPSWVNLENLSAWHNKPIATDQNGMAGTDTKFVFADEGLVAKHWANLAEWQKSGVFQYRGRASDAGPSFTSGDCAMLLESSAGRANVLKTSEFNVGFGMMPYYKDVEGAPQNSIIGGASLWVMRGKPDDHYKGVAQFFTFLSKPEIQAEWHQFTGYLPITKAAYELSQKQGYYEKNPGSDVAIKEINLNEPTENSKGLRFGNFVQIRNMFEEEMEQALNGSKTAEQAVKDAEDKGNEMLRAFEDQQQ</sequence>
<dbReference type="OrthoDB" id="9762335at2"/>
<gene>
    <name evidence="11" type="primary">ugpB</name>
    <name evidence="11" type="ORF">E3C22_04445</name>
</gene>
<evidence type="ECO:0000313" key="11">
    <source>
        <dbReference type="EMBL" id="TFF27711.1"/>
    </source>
</evidence>
<feature type="compositionally biased region" description="Basic and acidic residues" evidence="9">
    <location>
        <begin position="418"/>
        <end position="438"/>
    </location>
</feature>
<dbReference type="Proteomes" id="UP000298179">
    <property type="component" value="Unassembled WGS sequence"/>
</dbReference>
<dbReference type="EMBL" id="SOZD01000001">
    <property type="protein sequence ID" value="TFF27711.1"/>
    <property type="molecule type" value="Genomic_DNA"/>
</dbReference>
<evidence type="ECO:0000256" key="9">
    <source>
        <dbReference type="SAM" id="MobiDB-lite"/>
    </source>
</evidence>
<keyword evidence="7" id="KW-0574">Periplasm</keyword>
<dbReference type="Gene3D" id="3.40.190.10">
    <property type="entry name" value="Periplasmic binding protein-like II"/>
    <property type="match status" value="2"/>
</dbReference>
<dbReference type="GO" id="GO:0042597">
    <property type="term" value="C:periplasmic space"/>
    <property type="evidence" value="ECO:0007669"/>
    <property type="project" value="UniProtKB-SubCell"/>
</dbReference>
<feature type="signal peptide" evidence="10">
    <location>
        <begin position="1"/>
        <end position="22"/>
    </location>
</feature>
<evidence type="ECO:0000256" key="4">
    <source>
        <dbReference type="ARBA" id="ARBA00017470"/>
    </source>
</evidence>
<comment type="similarity">
    <text evidence="2">Belongs to the bacterial solute-binding protein 1 family.</text>
</comment>
<accession>A0A4Y8RW14</accession>
<feature type="chain" id="PRO_5021308597" description="sn-glycerol-3-phosphate-binding periplasmic protein UgpB" evidence="10">
    <location>
        <begin position="23"/>
        <end position="438"/>
    </location>
</feature>
<evidence type="ECO:0000256" key="7">
    <source>
        <dbReference type="ARBA" id="ARBA00022764"/>
    </source>
</evidence>
<keyword evidence="12" id="KW-1185">Reference proteome</keyword>
<dbReference type="RefSeq" id="WP_134760579.1">
    <property type="nucleotide sequence ID" value="NZ_SOZD01000001.1"/>
</dbReference>
<comment type="caution">
    <text evidence="11">The sequence shown here is derived from an EMBL/GenBank/DDBJ whole genome shotgun (WGS) entry which is preliminary data.</text>
</comment>
<keyword evidence="5" id="KW-0813">Transport</keyword>
<name>A0A4Y8RW14_9HYPH</name>
<dbReference type="InterPro" id="IPR006059">
    <property type="entry name" value="SBP"/>
</dbReference>
<dbReference type="NCBIfam" id="NF008211">
    <property type="entry name" value="PRK10974.1"/>
    <property type="match status" value="1"/>
</dbReference>
<comment type="function">
    <text evidence="8">Part of the ABC transporter complex UgpBAEC involved in sn-glycerol-3-phosphate (G3P) import. Binds G3P.</text>
</comment>
<dbReference type="Pfam" id="PF13416">
    <property type="entry name" value="SBP_bac_8"/>
    <property type="match status" value="1"/>
</dbReference>
<evidence type="ECO:0000256" key="2">
    <source>
        <dbReference type="ARBA" id="ARBA00008520"/>
    </source>
</evidence>
<comment type="subcellular location">
    <subcellularLocation>
        <location evidence="1">Periplasm</location>
    </subcellularLocation>
</comment>
<feature type="region of interest" description="Disordered" evidence="9">
    <location>
        <begin position="410"/>
        <end position="438"/>
    </location>
</feature>
<dbReference type="SUPFAM" id="SSF53850">
    <property type="entry name" value="Periplasmic binding protein-like II"/>
    <property type="match status" value="1"/>
</dbReference>
<organism evidence="11 12">
    <name type="scientific">Jiella endophytica</name>
    <dbReference type="NCBI Taxonomy" id="2558362"/>
    <lineage>
        <taxon>Bacteria</taxon>
        <taxon>Pseudomonadati</taxon>
        <taxon>Pseudomonadota</taxon>
        <taxon>Alphaproteobacteria</taxon>
        <taxon>Hyphomicrobiales</taxon>
        <taxon>Aurantimonadaceae</taxon>
        <taxon>Jiella</taxon>
    </lineage>
</organism>
<evidence type="ECO:0000256" key="3">
    <source>
        <dbReference type="ARBA" id="ARBA00011557"/>
    </source>
</evidence>
<evidence type="ECO:0000256" key="5">
    <source>
        <dbReference type="ARBA" id="ARBA00022448"/>
    </source>
</evidence>
<dbReference type="CDD" id="cd14748">
    <property type="entry name" value="PBP2_UgpB"/>
    <property type="match status" value="1"/>
</dbReference>
<dbReference type="PANTHER" id="PTHR43649">
    <property type="entry name" value="ARABINOSE-BINDING PROTEIN-RELATED"/>
    <property type="match status" value="1"/>
</dbReference>
<reference evidence="11 12" key="1">
    <citation type="submission" date="2019-03" db="EMBL/GenBank/DDBJ databases">
        <title>Jiella endophytica sp. nov., a novel endophytic bacterium isolated from root of Ficus microcarpa Linn. f.</title>
        <authorList>
            <person name="Tuo L."/>
        </authorList>
    </citation>
    <scope>NUCLEOTIDE SEQUENCE [LARGE SCALE GENOMIC DNA]</scope>
    <source>
        <strain evidence="11 12">CBS5Q-3</strain>
    </source>
</reference>
<dbReference type="PANTHER" id="PTHR43649:SF31">
    <property type="entry name" value="SN-GLYCEROL-3-PHOSPHATE-BINDING PERIPLASMIC PROTEIN UGPB"/>
    <property type="match status" value="1"/>
</dbReference>
<evidence type="ECO:0000256" key="6">
    <source>
        <dbReference type="ARBA" id="ARBA00022729"/>
    </source>
</evidence>
<dbReference type="AlphaFoldDB" id="A0A4Y8RW14"/>
<evidence type="ECO:0000313" key="12">
    <source>
        <dbReference type="Proteomes" id="UP000298179"/>
    </source>
</evidence>
<proteinExistence type="inferred from homology"/>
<dbReference type="InterPro" id="IPR050490">
    <property type="entry name" value="Bact_solute-bd_prot1"/>
</dbReference>
<evidence type="ECO:0000256" key="10">
    <source>
        <dbReference type="SAM" id="SignalP"/>
    </source>
</evidence>
<protein>
    <recommendedName>
        <fullName evidence="4">sn-glycerol-3-phosphate-binding periplasmic protein UgpB</fullName>
    </recommendedName>
</protein>
<keyword evidence="6 10" id="KW-0732">Signal</keyword>
<comment type="subunit">
    <text evidence="3">The complex is composed of two ATP-binding proteins (UgpC), two transmembrane proteins (UgpA and UgpE) and a solute-binding protein (UgpB).</text>
</comment>
<evidence type="ECO:0000256" key="8">
    <source>
        <dbReference type="ARBA" id="ARBA00034473"/>
    </source>
</evidence>
<evidence type="ECO:0000256" key="1">
    <source>
        <dbReference type="ARBA" id="ARBA00004418"/>
    </source>
</evidence>